<feature type="compositionally biased region" description="Basic and acidic residues" evidence="4">
    <location>
        <begin position="608"/>
        <end position="630"/>
    </location>
</feature>
<evidence type="ECO:0000313" key="6">
    <source>
        <dbReference type="EMBL" id="KAB1271284.1"/>
    </source>
</evidence>
<reference evidence="6 7" key="1">
    <citation type="journal article" date="2019" name="Mol. Ecol. Resour.">
        <title>Improving Illumina assemblies with Hi-C and long reads: an example with the North African dromedary.</title>
        <authorList>
            <person name="Elbers J.P."/>
            <person name="Rogers M.F."/>
            <person name="Perelman P.L."/>
            <person name="Proskuryakova A.A."/>
            <person name="Serdyukova N.A."/>
            <person name="Johnson W.E."/>
            <person name="Horin P."/>
            <person name="Corander J."/>
            <person name="Murphy D."/>
            <person name="Burger P.A."/>
        </authorList>
    </citation>
    <scope>NUCLEOTIDE SEQUENCE [LARGE SCALE GENOMIC DNA]</scope>
    <source>
        <strain evidence="6">Drom800</strain>
        <tissue evidence="6">Blood</tissue>
    </source>
</reference>
<feature type="compositionally biased region" description="Basic and acidic residues" evidence="4">
    <location>
        <begin position="228"/>
        <end position="253"/>
    </location>
</feature>
<protein>
    <submittedName>
        <fullName evidence="6">Zinc finger protein 488</fullName>
    </submittedName>
</protein>
<dbReference type="SUPFAM" id="SSF57667">
    <property type="entry name" value="beta-beta-alpha zinc fingers"/>
    <property type="match status" value="1"/>
</dbReference>
<gene>
    <name evidence="6" type="ORF">Cadr_000008985</name>
</gene>
<comment type="subcellular location">
    <subcellularLocation>
        <location evidence="1">Nucleus</location>
    </subcellularLocation>
</comment>
<dbReference type="InterPro" id="IPR052296">
    <property type="entry name" value="TR-Histone_Methyltrans"/>
</dbReference>
<feature type="region of interest" description="Disordered" evidence="4">
    <location>
        <begin position="212"/>
        <end position="257"/>
    </location>
</feature>
<accession>A0A5N4DK57</accession>
<sequence length="1379" mass="148814">MKDVCVAQRVVCELSLKDSQGRQEEPLLRHTQESLNPGWSKRTRAAQIHLLLEPLVSVEGERRGSALLCPAIIWTEKPSLSRDDLTHLQWSSEGVGLELGETPSLIFDPGKEPASLQQEQTSHIRHIIFHLRDVAVTIIADRRTKVDGTPGEVWQDTLHTCLSDLTQHGDPQGGGQCAEVPISSVPWSPPVFFLLLCRGTHGGSWTMRSGAASCPGLGNSSGGSKLSSGDKREEIEEREREGQFGKNVGRDSDPPAGAWFGLGAGHWGLCEGDMGRATKAGFGDTHLGFNPSSASSLQGTWGRVFTIEGSGGRLLAFQLTVHWPSIVEPINVPVRKALSPPTPHGKGRDECLPSRADGSLSSSVPLSHVTSVCLPCSYEHLKGKAKAGSPVNSQQEKHGWSLQASGEVETNTCSRGRAKCGIRGQAQPWMQPAMSECFLSGFYSLATCATGTPPHALSYRLLLPGCGQVRGSTEAWPLGGSAVWYGPSSLKASWRRKQVALCSEAWTHTDTCPPPSSCFYQHLAQDTTVVGPAGFMLRCVPERRAHVSPPVASSLCRALWSKGVLQSHGPSLAKPSRTLKPQRVTASRASTLLSWPRPCALRSPSAENRWRLSEPEQGRGRKPVLLEKTNHLGSEAATGSGGRDEAYAEMALLARLMPQKACWEQGQSAFTEVPQLKKRLRGGQAQEREHSGPAGQSGPQQLTLNIPRDPAGSAVFSGWPSRARGEQRSAFSKPARCPAGRPGPASVLQAGRPADALGELLGLIHTVDVTCWGRLLSSKLLVGDFWNLQRVSQNAPLCSTFLDAPTLWLKHAAAQIPTPSSFSSSSTTASWALLPPTFASLGLSTQNWCAKCNLSFRLTSDLVFHMRSHHKKEQPGPDLHSKKLREEALTCPICHEYFRERHHLSRHMTSHMMQSWLPGPAFQKAGHCCPQGHLSWAIGGGTHCSYCLNCQGWIGRCGGNGQHMPSSVIAEQAILMIMAQITWLQFASFSGADGLLGQAPLRLVTRPQEGKSQYTSTSQASAWVTFANVPWANARVRCAHCPGGSHDHVLGFLLSQCGPFDQFPPHFQDLFISPAVSNHPEGSGWWMEGGGGLGQHPRLRLFSPLHSSHLAHHPAPSLSLPPPHLPPTLPSILHSQWYHHSRTGLPGHRAVPDSAKAVVGGTVSLALGPWSGVTDAGQRTVLECWAPRGTGPGQPCGSGSGELGHRMSLSLGFRQCTVEVPGTARPVWPSEMHDISRRNLDLEMALRDTLRGPLAAAGNVGWRGGDGPPELTCISPGMLGGPALPKGGEECSRPGPFGSCMRLEFAYREAVPRRRLKLQGVSLPCCPIGQLAFLRPWVQEKQGKSKTPGPPYWVLTSFPACYASAQPGLLERLGLRARH</sequence>
<evidence type="ECO:0000256" key="2">
    <source>
        <dbReference type="ARBA" id="ARBA00023242"/>
    </source>
</evidence>
<dbReference type="STRING" id="9838.ENSCDRP00005020320"/>
<feature type="region of interest" description="Disordered" evidence="4">
    <location>
        <begin position="677"/>
        <end position="709"/>
    </location>
</feature>
<evidence type="ECO:0000256" key="3">
    <source>
        <dbReference type="PROSITE-ProRule" id="PRU00042"/>
    </source>
</evidence>
<evidence type="ECO:0000256" key="1">
    <source>
        <dbReference type="ARBA" id="ARBA00004123"/>
    </source>
</evidence>
<feature type="domain" description="C2H2-type" evidence="5">
    <location>
        <begin position="847"/>
        <end position="875"/>
    </location>
</feature>
<feature type="region of interest" description="Disordered" evidence="4">
    <location>
        <begin position="606"/>
        <end position="642"/>
    </location>
</feature>
<keyword evidence="7" id="KW-1185">Reference proteome</keyword>
<keyword evidence="3" id="KW-0862">Zinc</keyword>
<feature type="region of interest" description="Disordered" evidence="4">
    <location>
        <begin position="727"/>
        <end position="748"/>
    </location>
</feature>
<dbReference type="Gene3D" id="3.30.160.60">
    <property type="entry name" value="Classic Zinc Finger"/>
    <property type="match status" value="1"/>
</dbReference>
<dbReference type="Proteomes" id="UP000299084">
    <property type="component" value="Unassembled WGS sequence"/>
</dbReference>
<evidence type="ECO:0000259" key="5">
    <source>
        <dbReference type="PROSITE" id="PS50157"/>
    </source>
</evidence>
<comment type="caution">
    <text evidence="6">The sequence shown here is derived from an EMBL/GenBank/DDBJ whole genome shotgun (WGS) entry which is preliminary data.</text>
</comment>
<feature type="compositionally biased region" description="Low complexity" evidence="4">
    <location>
        <begin position="216"/>
        <end position="227"/>
    </location>
</feature>
<feature type="domain" description="C2H2-type" evidence="5">
    <location>
        <begin position="889"/>
        <end position="916"/>
    </location>
</feature>
<organism evidence="6 7">
    <name type="scientific">Camelus dromedarius</name>
    <name type="common">Dromedary</name>
    <name type="synonym">Arabian camel</name>
    <dbReference type="NCBI Taxonomy" id="9838"/>
    <lineage>
        <taxon>Eukaryota</taxon>
        <taxon>Metazoa</taxon>
        <taxon>Chordata</taxon>
        <taxon>Craniata</taxon>
        <taxon>Vertebrata</taxon>
        <taxon>Euteleostomi</taxon>
        <taxon>Mammalia</taxon>
        <taxon>Eutheria</taxon>
        <taxon>Laurasiatheria</taxon>
        <taxon>Artiodactyla</taxon>
        <taxon>Tylopoda</taxon>
        <taxon>Camelidae</taxon>
        <taxon>Camelus</taxon>
    </lineage>
</organism>
<dbReference type="PANTHER" id="PTHR16516">
    <property type="entry name" value="AGAP007109-PA"/>
    <property type="match status" value="1"/>
</dbReference>
<dbReference type="GO" id="GO:0006355">
    <property type="term" value="P:regulation of DNA-templated transcription"/>
    <property type="evidence" value="ECO:0007669"/>
    <property type="project" value="TreeGrafter"/>
</dbReference>
<dbReference type="GO" id="GO:0005634">
    <property type="term" value="C:nucleus"/>
    <property type="evidence" value="ECO:0007669"/>
    <property type="project" value="UniProtKB-SubCell"/>
</dbReference>
<dbReference type="PROSITE" id="PS50157">
    <property type="entry name" value="ZINC_FINGER_C2H2_2"/>
    <property type="match status" value="2"/>
</dbReference>
<dbReference type="InterPro" id="IPR036236">
    <property type="entry name" value="Znf_C2H2_sf"/>
</dbReference>
<dbReference type="InterPro" id="IPR013087">
    <property type="entry name" value="Znf_C2H2_type"/>
</dbReference>
<dbReference type="GO" id="GO:0008270">
    <property type="term" value="F:zinc ion binding"/>
    <property type="evidence" value="ECO:0007669"/>
    <property type="project" value="UniProtKB-KW"/>
</dbReference>
<dbReference type="PANTHER" id="PTHR16516:SF5">
    <property type="entry name" value="ZINC FINGER PROTEIN 488"/>
    <property type="match status" value="1"/>
</dbReference>
<dbReference type="GO" id="GO:0014003">
    <property type="term" value="P:oligodendrocyte development"/>
    <property type="evidence" value="ECO:0007669"/>
    <property type="project" value="TreeGrafter"/>
</dbReference>
<keyword evidence="2" id="KW-0539">Nucleus</keyword>
<dbReference type="EMBL" id="JWIN03000011">
    <property type="protein sequence ID" value="KAB1271284.1"/>
    <property type="molecule type" value="Genomic_DNA"/>
</dbReference>
<keyword evidence="3" id="KW-0863">Zinc-finger</keyword>
<keyword evidence="3" id="KW-0479">Metal-binding</keyword>
<feature type="compositionally biased region" description="Low complexity" evidence="4">
    <location>
        <begin position="734"/>
        <end position="745"/>
    </location>
</feature>
<proteinExistence type="predicted"/>
<name>A0A5N4DK57_CAMDR</name>
<evidence type="ECO:0000313" key="7">
    <source>
        <dbReference type="Proteomes" id="UP000299084"/>
    </source>
</evidence>
<dbReference type="SMART" id="SM00355">
    <property type="entry name" value="ZnF_C2H2"/>
    <property type="match status" value="2"/>
</dbReference>
<dbReference type="PROSITE" id="PS00028">
    <property type="entry name" value="ZINC_FINGER_C2H2_1"/>
    <property type="match status" value="2"/>
</dbReference>
<evidence type="ECO:0000256" key="4">
    <source>
        <dbReference type="SAM" id="MobiDB-lite"/>
    </source>
</evidence>